<accession>A0A196SK34</accession>
<evidence type="ECO:0000313" key="3">
    <source>
        <dbReference type="Proteomes" id="UP000078348"/>
    </source>
</evidence>
<keyword evidence="1" id="KW-1133">Transmembrane helix</keyword>
<evidence type="ECO:0000256" key="1">
    <source>
        <dbReference type="SAM" id="Phobius"/>
    </source>
</evidence>
<comment type="caution">
    <text evidence="2">The sequence shown here is derived from an EMBL/GenBank/DDBJ whole genome shotgun (WGS) entry which is preliminary data.</text>
</comment>
<organism evidence="2 3">
    <name type="scientific">Blastocystis sp. subtype 1 (strain ATCC 50177 / NandII)</name>
    <dbReference type="NCBI Taxonomy" id="478820"/>
    <lineage>
        <taxon>Eukaryota</taxon>
        <taxon>Sar</taxon>
        <taxon>Stramenopiles</taxon>
        <taxon>Bigyra</taxon>
        <taxon>Opalozoa</taxon>
        <taxon>Opalinata</taxon>
        <taxon>Blastocystidae</taxon>
        <taxon>Blastocystis</taxon>
    </lineage>
</organism>
<feature type="transmembrane region" description="Helical" evidence="1">
    <location>
        <begin position="51"/>
        <end position="70"/>
    </location>
</feature>
<dbReference type="Proteomes" id="UP000078348">
    <property type="component" value="Unassembled WGS sequence"/>
</dbReference>
<feature type="transmembrane region" description="Helical" evidence="1">
    <location>
        <begin position="135"/>
        <end position="153"/>
    </location>
</feature>
<sequence>MHGFGSSLPRLCTSQSFYYLSGMLLSPLLFLHYLLYRLLNRIIGIQWLTKAVNSLLLLSAVHFLLHHGIYCLLLDAITHHPVFFLLYTTCCFSFSFYFISCQLATLKKRDIQVLFIFIRILSGLVMVSATASVRVSLFLILVVFSLGFVTQKVKFSHLLREWRIIQDFFSAKQDTLEIDLDMMQLARNELMTLKSYLRVNTQLAAKVSPQFLHPYFNFVNSEDREANLPHYNPNDSFIDHLNNKYFESFGKNEVNDGGSVRSRIRH</sequence>
<dbReference type="AlphaFoldDB" id="A0A196SK34"/>
<name>A0A196SK34_BLAHN</name>
<feature type="transmembrane region" description="Helical" evidence="1">
    <location>
        <begin position="82"/>
        <end position="99"/>
    </location>
</feature>
<evidence type="ECO:0000313" key="2">
    <source>
        <dbReference type="EMBL" id="OAO16284.1"/>
    </source>
</evidence>
<keyword evidence="3" id="KW-1185">Reference proteome</keyword>
<dbReference type="EMBL" id="LXWW01000090">
    <property type="protein sequence ID" value="OAO16284.1"/>
    <property type="molecule type" value="Genomic_DNA"/>
</dbReference>
<feature type="transmembrane region" description="Helical" evidence="1">
    <location>
        <begin position="17"/>
        <end position="39"/>
    </location>
</feature>
<feature type="transmembrane region" description="Helical" evidence="1">
    <location>
        <begin position="111"/>
        <end position="129"/>
    </location>
</feature>
<keyword evidence="1" id="KW-0812">Transmembrane</keyword>
<protein>
    <submittedName>
        <fullName evidence="2">Uncharacterized protein</fullName>
    </submittedName>
</protein>
<proteinExistence type="predicted"/>
<reference evidence="2 3" key="1">
    <citation type="submission" date="2016-05" db="EMBL/GenBank/DDBJ databases">
        <title>Nuclear genome of Blastocystis sp. subtype 1 NandII.</title>
        <authorList>
            <person name="Gentekaki E."/>
            <person name="Curtis B."/>
            <person name="Stairs C."/>
            <person name="Eme L."/>
            <person name="Herman E."/>
            <person name="Klimes V."/>
            <person name="Arias M.C."/>
            <person name="Elias M."/>
            <person name="Hilliou F."/>
            <person name="Klute M."/>
            <person name="Malik S.-B."/>
            <person name="Pightling A."/>
            <person name="Rachubinski R."/>
            <person name="Salas D."/>
            <person name="Schlacht A."/>
            <person name="Suga H."/>
            <person name="Archibald J."/>
            <person name="Ball S.G."/>
            <person name="Clark G."/>
            <person name="Dacks J."/>
            <person name="Van Der Giezen M."/>
            <person name="Tsaousis A."/>
            <person name="Roger A."/>
        </authorList>
    </citation>
    <scope>NUCLEOTIDE SEQUENCE [LARGE SCALE GENOMIC DNA]</scope>
    <source>
        <strain evidence="3">ATCC 50177 / NandII</strain>
    </source>
</reference>
<keyword evidence="1" id="KW-0472">Membrane</keyword>
<gene>
    <name evidence="2" type="ORF">AV274_1977</name>
</gene>